<reference evidence="10 11" key="1">
    <citation type="submission" date="2018-06" db="EMBL/GenBank/DDBJ databases">
        <title>Phytoactinopolyspora halophila sp. nov., a novel halophilic actinomycete isolated from a saline soil in China.</title>
        <authorList>
            <person name="Tang S.-K."/>
        </authorList>
    </citation>
    <scope>NUCLEOTIDE SEQUENCE [LARGE SCALE GENOMIC DNA]</scope>
    <source>
        <strain evidence="10 11">YIM 96934</strain>
    </source>
</reference>
<evidence type="ECO:0000313" key="10">
    <source>
        <dbReference type="EMBL" id="RAW18823.1"/>
    </source>
</evidence>
<evidence type="ECO:0000256" key="6">
    <source>
        <dbReference type="PROSITE-ProRule" id="PRU01373"/>
    </source>
</evidence>
<evidence type="ECO:0000256" key="4">
    <source>
        <dbReference type="ARBA" id="ARBA00022984"/>
    </source>
</evidence>
<dbReference type="PROSITE" id="PS52029">
    <property type="entry name" value="LD_TPASE"/>
    <property type="match status" value="1"/>
</dbReference>
<dbReference type="InterPro" id="IPR050979">
    <property type="entry name" value="LD-transpeptidase"/>
</dbReference>
<feature type="region of interest" description="Disordered" evidence="7">
    <location>
        <begin position="1"/>
        <end position="25"/>
    </location>
</feature>
<dbReference type="RefSeq" id="WP_112256535.1">
    <property type="nucleotide sequence ID" value="NZ_QMIG01000001.1"/>
</dbReference>
<comment type="caution">
    <text evidence="10">The sequence shown here is derived from an EMBL/GenBank/DDBJ whole genome shotgun (WGS) entry which is preliminary data.</text>
</comment>
<dbReference type="AlphaFoldDB" id="A0A329R365"/>
<dbReference type="CDD" id="cd16913">
    <property type="entry name" value="YkuD_like"/>
    <property type="match status" value="1"/>
</dbReference>
<feature type="region of interest" description="Disordered" evidence="7">
    <location>
        <begin position="47"/>
        <end position="165"/>
    </location>
</feature>
<dbReference type="UniPathway" id="UPA00219"/>
<protein>
    <recommendedName>
        <fullName evidence="9">L,D-TPase catalytic domain-containing protein</fullName>
    </recommendedName>
</protein>
<feature type="transmembrane region" description="Helical" evidence="8">
    <location>
        <begin position="28"/>
        <end position="46"/>
    </location>
</feature>
<evidence type="ECO:0000256" key="3">
    <source>
        <dbReference type="ARBA" id="ARBA00022960"/>
    </source>
</evidence>
<keyword evidence="2" id="KW-0808">Transferase</keyword>
<dbReference type="Proteomes" id="UP000250462">
    <property type="component" value="Unassembled WGS sequence"/>
</dbReference>
<dbReference type="PANTHER" id="PTHR30582">
    <property type="entry name" value="L,D-TRANSPEPTIDASE"/>
    <property type="match status" value="1"/>
</dbReference>
<feature type="active site" description="Nucleophile" evidence="6">
    <location>
        <position position="264"/>
    </location>
</feature>
<feature type="active site" description="Proton donor/acceptor" evidence="6">
    <location>
        <position position="238"/>
    </location>
</feature>
<organism evidence="10 11">
    <name type="scientific">Phytoactinopolyspora halophila</name>
    <dbReference type="NCBI Taxonomy" id="1981511"/>
    <lineage>
        <taxon>Bacteria</taxon>
        <taxon>Bacillati</taxon>
        <taxon>Actinomycetota</taxon>
        <taxon>Actinomycetes</taxon>
        <taxon>Jiangellales</taxon>
        <taxon>Jiangellaceae</taxon>
        <taxon>Phytoactinopolyspora</taxon>
    </lineage>
</organism>
<dbReference type="GO" id="GO:0016740">
    <property type="term" value="F:transferase activity"/>
    <property type="evidence" value="ECO:0007669"/>
    <property type="project" value="UniProtKB-KW"/>
</dbReference>
<dbReference type="EMBL" id="QMIG01000001">
    <property type="protein sequence ID" value="RAW18823.1"/>
    <property type="molecule type" value="Genomic_DNA"/>
</dbReference>
<keyword evidence="5 6" id="KW-0961">Cell wall biogenesis/degradation</keyword>
<dbReference type="GO" id="GO:0008360">
    <property type="term" value="P:regulation of cell shape"/>
    <property type="evidence" value="ECO:0007669"/>
    <property type="project" value="UniProtKB-UniRule"/>
</dbReference>
<evidence type="ECO:0000256" key="8">
    <source>
        <dbReference type="SAM" id="Phobius"/>
    </source>
</evidence>
<keyword evidence="8" id="KW-0812">Transmembrane</keyword>
<sequence>MPGRYERPSRPARGAGHAQSRGPRSTRLLGFVAGAVLIAVGAFTVIDGDDIDHGDTDGASDVLADSESADGGTDSLDGIGRDVRDTDGTSRSADRSRERDDDGSREGDDDERPLPEAAPDVPFIEVKIHDDSEDEDSSESDEDSDLDTKPQATAPLPEDSGHGRRVVYDITGQQVWLVDEGNEVVHTYLVSGSRYDQLDEGTYEVFSKSEEAISWTYSETMRYMVRFHRGENSNIGFHDIPVYRDSGEEVQTLSELGTPLSDGCIRQDPDDAKALWDFAPVGTPVVVVRT</sequence>
<dbReference type="InterPro" id="IPR038063">
    <property type="entry name" value="Transpep_catalytic_dom"/>
</dbReference>
<dbReference type="Gene3D" id="2.40.440.10">
    <property type="entry name" value="L,D-transpeptidase catalytic domain-like"/>
    <property type="match status" value="1"/>
</dbReference>
<keyword evidence="8" id="KW-0472">Membrane</keyword>
<keyword evidence="8" id="KW-1133">Transmembrane helix</keyword>
<proteinExistence type="predicted"/>
<feature type="domain" description="L,D-TPase catalytic" evidence="9">
    <location>
        <begin position="164"/>
        <end position="288"/>
    </location>
</feature>
<comment type="pathway">
    <text evidence="1 6">Cell wall biogenesis; peptidoglycan biosynthesis.</text>
</comment>
<feature type="compositionally biased region" description="Acidic residues" evidence="7">
    <location>
        <begin position="131"/>
        <end position="145"/>
    </location>
</feature>
<evidence type="ECO:0000313" key="11">
    <source>
        <dbReference type="Proteomes" id="UP000250462"/>
    </source>
</evidence>
<evidence type="ECO:0000259" key="9">
    <source>
        <dbReference type="PROSITE" id="PS52029"/>
    </source>
</evidence>
<name>A0A329R365_9ACTN</name>
<dbReference type="SUPFAM" id="SSF141523">
    <property type="entry name" value="L,D-transpeptidase catalytic domain-like"/>
    <property type="match status" value="1"/>
</dbReference>
<dbReference type="InterPro" id="IPR005490">
    <property type="entry name" value="LD_TPept_cat_dom"/>
</dbReference>
<gene>
    <name evidence="10" type="ORF">DPM12_01820</name>
</gene>
<keyword evidence="3 6" id="KW-0133">Cell shape</keyword>
<accession>A0A329R365</accession>
<dbReference type="Pfam" id="PF03734">
    <property type="entry name" value="YkuD"/>
    <property type="match status" value="1"/>
</dbReference>
<dbReference type="PANTHER" id="PTHR30582:SF2">
    <property type="entry name" value="L,D-TRANSPEPTIDASE YCIB-RELATED"/>
    <property type="match status" value="1"/>
</dbReference>
<keyword evidence="4 6" id="KW-0573">Peptidoglycan synthesis</keyword>
<dbReference type="GO" id="GO:0005576">
    <property type="term" value="C:extracellular region"/>
    <property type="evidence" value="ECO:0007669"/>
    <property type="project" value="TreeGrafter"/>
</dbReference>
<evidence type="ECO:0000256" key="1">
    <source>
        <dbReference type="ARBA" id="ARBA00004752"/>
    </source>
</evidence>
<dbReference type="OrthoDB" id="5242394at2"/>
<evidence type="ECO:0000256" key="2">
    <source>
        <dbReference type="ARBA" id="ARBA00022679"/>
    </source>
</evidence>
<keyword evidence="11" id="KW-1185">Reference proteome</keyword>
<evidence type="ECO:0000256" key="7">
    <source>
        <dbReference type="SAM" id="MobiDB-lite"/>
    </source>
</evidence>
<dbReference type="GO" id="GO:0071555">
    <property type="term" value="P:cell wall organization"/>
    <property type="evidence" value="ECO:0007669"/>
    <property type="project" value="UniProtKB-UniRule"/>
</dbReference>
<dbReference type="GO" id="GO:0071972">
    <property type="term" value="F:peptidoglycan L,D-transpeptidase activity"/>
    <property type="evidence" value="ECO:0007669"/>
    <property type="project" value="TreeGrafter"/>
</dbReference>
<evidence type="ECO:0000256" key="5">
    <source>
        <dbReference type="ARBA" id="ARBA00023316"/>
    </source>
</evidence>
<dbReference type="GO" id="GO:0018104">
    <property type="term" value="P:peptidoglycan-protein cross-linking"/>
    <property type="evidence" value="ECO:0007669"/>
    <property type="project" value="TreeGrafter"/>
</dbReference>
<feature type="compositionally biased region" description="Basic and acidic residues" evidence="7">
    <location>
        <begin position="79"/>
        <end position="106"/>
    </location>
</feature>